<dbReference type="OrthoDB" id="6293260at2"/>
<evidence type="ECO:0000259" key="1">
    <source>
        <dbReference type="PROSITE" id="PS51186"/>
    </source>
</evidence>
<organism evidence="2 3">
    <name type="scientific">Methylobacterium currus</name>
    <dbReference type="NCBI Taxonomy" id="2051553"/>
    <lineage>
        <taxon>Bacteria</taxon>
        <taxon>Pseudomonadati</taxon>
        <taxon>Pseudomonadota</taxon>
        <taxon>Alphaproteobacteria</taxon>
        <taxon>Hyphomicrobiales</taxon>
        <taxon>Methylobacteriaceae</taxon>
        <taxon>Methylobacterium</taxon>
    </lineage>
</organism>
<dbReference type="PANTHER" id="PTHR43792">
    <property type="entry name" value="GNAT FAMILY, PUTATIVE (AFU_ORTHOLOGUE AFUA_3G00765)-RELATED-RELATED"/>
    <property type="match status" value="1"/>
</dbReference>
<dbReference type="SUPFAM" id="SSF55729">
    <property type="entry name" value="Acyl-CoA N-acyltransferases (Nat)"/>
    <property type="match status" value="1"/>
</dbReference>
<feature type="domain" description="N-acetyltransferase" evidence="1">
    <location>
        <begin position="14"/>
        <end position="175"/>
    </location>
</feature>
<evidence type="ECO:0000313" key="3">
    <source>
        <dbReference type="Proteomes" id="UP000244755"/>
    </source>
</evidence>
<keyword evidence="2" id="KW-0808">Transferase</keyword>
<protein>
    <submittedName>
        <fullName evidence="2">N-acetyltransferase</fullName>
    </submittedName>
</protein>
<dbReference type="InterPro" id="IPR000182">
    <property type="entry name" value="GNAT_dom"/>
</dbReference>
<sequence>MSLMLGPTLETPRLILRPPSADDLEPWLAMMGDAEANCFLGGPKPRPVAWRSLATHCGAWTLQGFGNFSIIEKASGLWVGRAGPWQPEGWPGREIGWSLARASWGKGYATEAARACLDWTFDRLGWRKVVRIIDPANTASIAVATRLGSTRIGPGSLPAPFEPDGVDVYGQSLARRT</sequence>
<name>A0A2R4WP67_9HYPH</name>
<dbReference type="AlphaFoldDB" id="A0A2R4WP67"/>
<dbReference type="KEGG" id="mee:DA075_22580"/>
<dbReference type="PANTHER" id="PTHR43792:SF1">
    <property type="entry name" value="N-ACETYLTRANSFERASE DOMAIN-CONTAINING PROTEIN"/>
    <property type="match status" value="1"/>
</dbReference>
<keyword evidence="3" id="KW-1185">Reference proteome</keyword>
<accession>A0A2R4WP67</accession>
<dbReference type="GO" id="GO:0016747">
    <property type="term" value="F:acyltransferase activity, transferring groups other than amino-acyl groups"/>
    <property type="evidence" value="ECO:0007669"/>
    <property type="project" value="InterPro"/>
</dbReference>
<dbReference type="InterPro" id="IPR051531">
    <property type="entry name" value="N-acetyltransferase"/>
</dbReference>
<evidence type="ECO:0000313" key="2">
    <source>
        <dbReference type="EMBL" id="AWB23341.1"/>
    </source>
</evidence>
<dbReference type="InterPro" id="IPR016181">
    <property type="entry name" value="Acyl_CoA_acyltransferase"/>
</dbReference>
<dbReference type="PROSITE" id="PS51186">
    <property type="entry name" value="GNAT"/>
    <property type="match status" value="1"/>
</dbReference>
<dbReference type="Proteomes" id="UP000244755">
    <property type="component" value="Chromosome 1"/>
</dbReference>
<dbReference type="EMBL" id="CP028843">
    <property type="protein sequence ID" value="AWB23341.1"/>
    <property type="molecule type" value="Genomic_DNA"/>
</dbReference>
<gene>
    <name evidence="2" type="ORF">DA075_22580</name>
</gene>
<reference evidence="2 3" key="1">
    <citation type="submission" date="2018-04" db="EMBL/GenBank/DDBJ databases">
        <title>Methylobacterium sp. PR1016A genome.</title>
        <authorList>
            <person name="Park W."/>
        </authorList>
    </citation>
    <scope>NUCLEOTIDE SEQUENCE [LARGE SCALE GENOMIC DNA]</scope>
    <source>
        <strain evidence="2 3">PR1016A</strain>
    </source>
</reference>
<dbReference type="Pfam" id="PF13302">
    <property type="entry name" value="Acetyltransf_3"/>
    <property type="match status" value="1"/>
</dbReference>
<dbReference type="Gene3D" id="3.40.630.30">
    <property type="match status" value="1"/>
</dbReference>
<proteinExistence type="predicted"/>